<keyword evidence="10" id="KW-0496">Mitochondrion</keyword>
<evidence type="ECO:0000313" key="13">
    <source>
        <dbReference type="EMBL" id="KAF2457220.1"/>
    </source>
</evidence>
<dbReference type="GO" id="GO:0005739">
    <property type="term" value="C:mitochondrion"/>
    <property type="evidence" value="ECO:0007669"/>
    <property type="project" value="UniProtKB-SubCell"/>
</dbReference>
<dbReference type="Proteomes" id="UP000799766">
    <property type="component" value="Unassembled WGS sequence"/>
</dbReference>
<evidence type="ECO:0000256" key="11">
    <source>
        <dbReference type="SAM" id="MobiDB-lite"/>
    </source>
</evidence>
<dbReference type="UniPathway" id="UPA00084">
    <property type="reaction ID" value="UER00503"/>
</dbReference>
<evidence type="ECO:0000259" key="12">
    <source>
        <dbReference type="PROSITE" id="PS50035"/>
    </source>
</evidence>
<feature type="domain" description="PLD phosphodiesterase" evidence="12">
    <location>
        <begin position="186"/>
        <end position="212"/>
    </location>
</feature>
<evidence type="ECO:0000256" key="2">
    <source>
        <dbReference type="ARBA" id="ARBA00010682"/>
    </source>
</evidence>
<evidence type="ECO:0000256" key="7">
    <source>
        <dbReference type="ARBA" id="ARBA00023209"/>
    </source>
</evidence>
<feature type="compositionally biased region" description="Low complexity" evidence="11">
    <location>
        <begin position="26"/>
        <end position="38"/>
    </location>
</feature>
<dbReference type="PIRSF" id="PIRSF000850">
    <property type="entry name" value="Phospholipase_D_PSS"/>
    <property type="match status" value="1"/>
</dbReference>
<reference evidence="13" key="1">
    <citation type="journal article" date="2020" name="Stud. Mycol.">
        <title>101 Dothideomycetes genomes: a test case for predicting lifestyles and emergence of pathogens.</title>
        <authorList>
            <person name="Haridas S."/>
            <person name="Albert R."/>
            <person name="Binder M."/>
            <person name="Bloem J."/>
            <person name="Labutti K."/>
            <person name="Salamov A."/>
            <person name="Andreopoulos B."/>
            <person name="Baker S."/>
            <person name="Barry K."/>
            <person name="Bills G."/>
            <person name="Bluhm B."/>
            <person name="Cannon C."/>
            <person name="Castanera R."/>
            <person name="Culley D."/>
            <person name="Daum C."/>
            <person name="Ezra D."/>
            <person name="Gonzalez J."/>
            <person name="Henrissat B."/>
            <person name="Kuo A."/>
            <person name="Liang C."/>
            <person name="Lipzen A."/>
            <person name="Lutzoni F."/>
            <person name="Magnuson J."/>
            <person name="Mondo S."/>
            <person name="Nolan M."/>
            <person name="Ohm R."/>
            <person name="Pangilinan J."/>
            <person name="Park H.-J."/>
            <person name="Ramirez L."/>
            <person name="Alfaro M."/>
            <person name="Sun H."/>
            <person name="Tritt A."/>
            <person name="Yoshinaga Y."/>
            <person name="Zwiers L.-H."/>
            <person name="Turgeon B."/>
            <person name="Goodwin S."/>
            <person name="Spatafora J."/>
            <person name="Crous P."/>
            <person name="Grigoriev I."/>
        </authorList>
    </citation>
    <scope>NUCLEOTIDE SEQUENCE</scope>
    <source>
        <strain evidence="13">ATCC 16933</strain>
    </source>
</reference>
<evidence type="ECO:0000313" key="14">
    <source>
        <dbReference type="Proteomes" id="UP000799766"/>
    </source>
</evidence>
<dbReference type="CDD" id="cd09135">
    <property type="entry name" value="PLDc_PGS1_euk_1"/>
    <property type="match status" value="1"/>
</dbReference>
<evidence type="ECO:0000256" key="1">
    <source>
        <dbReference type="ARBA" id="ARBA00005042"/>
    </source>
</evidence>
<evidence type="ECO:0000256" key="10">
    <source>
        <dbReference type="RuleBase" id="RU365024"/>
    </source>
</evidence>
<keyword evidence="10" id="KW-0547">Nucleotide-binding</keyword>
<comment type="pathway">
    <text evidence="1 10">Phospholipid metabolism; phosphatidylglycerol biosynthesis; phosphatidylglycerol from CDP-diacylglycerol: step 1/2.</text>
</comment>
<gene>
    <name evidence="13" type="ORF">BDY21DRAFT_304335</name>
</gene>
<feature type="region of interest" description="Disordered" evidence="11">
    <location>
        <begin position="19"/>
        <end position="45"/>
    </location>
</feature>
<organism evidence="13 14">
    <name type="scientific">Lineolata rhizophorae</name>
    <dbReference type="NCBI Taxonomy" id="578093"/>
    <lineage>
        <taxon>Eukaryota</taxon>
        <taxon>Fungi</taxon>
        <taxon>Dikarya</taxon>
        <taxon>Ascomycota</taxon>
        <taxon>Pezizomycotina</taxon>
        <taxon>Dothideomycetes</taxon>
        <taxon>Dothideomycetes incertae sedis</taxon>
        <taxon>Lineolatales</taxon>
        <taxon>Lineolataceae</taxon>
        <taxon>Lineolata</taxon>
    </lineage>
</organism>
<dbReference type="GO" id="GO:0008444">
    <property type="term" value="F:CDP-diacylglycerol-glycerol-3-phosphate 3-phosphatidyltransferase activity"/>
    <property type="evidence" value="ECO:0007669"/>
    <property type="project" value="UniProtKB-EC"/>
</dbReference>
<dbReference type="GO" id="GO:0032049">
    <property type="term" value="P:cardiolipin biosynthetic process"/>
    <property type="evidence" value="ECO:0007669"/>
    <property type="project" value="InterPro"/>
</dbReference>
<keyword evidence="5" id="KW-0677">Repeat</keyword>
<dbReference type="AlphaFoldDB" id="A0A6A6NZR5"/>
<keyword evidence="3 10" id="KW-0444">Lipid biosynthesis</keyword>
<protein>
    <recommendedName>
        <fullName evidence="10">CDP-diacylglycerol--glycerol-3-phosphate 3-phosphatidyltransferase</fullName>
        <ecNumber evidence="10">2.7.8.5</ecNumber>
    </recommendedName>
</protein>
<keyword evidence="14" id="KW-1185">Reference proteome</keyword>
<comment type="subcellular location">
    <subcellularLocation>
        <location evidence="10">Mitochondrion</location>
    </subcellularLocation>
</comment>
<comment type="function">
    <text evidence="10">Functions in the biosynthesis of the anionic phospholipids phosphatidylglycerol and cardiolipin.</text>
</comment>
<name>A0A6A6NZR5_9PEZI</name>
<dbReference type="EMBL" id="MU001681">
    <property type="protein sequence ID" value="KAF2457220.1"/>
    <property type="molecule type" value="Genomic_DNA"/>
</dbReference>
<dbReference type="Pfam" id="PF13091">
    <property type="entry name" value="PLDc_2"/>
    <property type="match status" value="1"/>
</dbReference>
<evidence type="ECO:0000256" key="6">
    <source>
        <dbReference type="ARBA" id="ARBA00023098"/>
    </source>
</evidence>
<keyword evidence="6 10" id="KW-0443">Lipid metabolism</keyword>
<evidence type="ECO:0000256" key="5">
    <source>
        <dbReference type="ARBA" id="ARBA00022737"/>
    </source>
</evidence>
<dbReference type="PANTHER" id="PTHR12586">
    <property type="entry name" value="CDP-DIACYLGLYCEROL--SERINE O-PHOSPHATIDYLTRANSFERASE"/>
    <property type="match status" value="1"/>
</dbReference>
<dbReference type="InterPro" id="IPR001736">
    <property type="entry name" value="PLipase_D/transphosphatidylase"/>
</dbReference>
<keyword evidence="4 10" id="KW-0808">Transferase</keyword>
<dbReference type="OrthoDB" id="10250191at2759"/>
<dbReference type="InterPro" id="IPR025202">
    <property type="entry name" value="PLD-like_dom"/>
</dbReference>
<evidence type="ECO:0000256" key="4">
    <source>
        <dbReference type="ARBA" id="ARBA00022679"/>
    </source>
</evidence>
<dbReference type="SMART" id="SM00155">
    <property type="entry name" value="PLDc"/>
    <property type="match status" value="2"/>
</dbReference>
<keyword evidence="10" id="KW-0067">ATP-binding</keyword>
<dbReference type="InterPro" id="IPR016270">
    <property type="entry name" value="PGS1"/>
</dbReference>
<dbReference type="Gene3D" id="3.30.870.10">
    <property type="entry name" value="Endonuclease Chain A"/>
    <property type="match status" value="2"/>
</dbReference>
<evidence type="ECO:0000256" key="9">
    <source>
        <dbReference type="ARBA" id="ARBA00048586"/>
    </source>
</evidence>
<keyword evidence="7 10" id="KW-0594">Phospholipid biosynthesis</keyword>
<dbReference type="GO" id="GO:0005524">
    <property type="term" value="F:ATP binding"/>
    <property type="evidence" value="ECO:0007669"/>
    <property type="project" value="UniProtKB-KW"/>
</dbReference>
<proteinExistence type="inferred from homology"/>
<evidence type="ECO:0000256" key="8">
    <source>
        <dbReference type="ARBA" id="ARBA00023264"/>
    </source>
</evidence>
<dbReference type="PANTHER" id="PTHR12586:SF1">
    <property type="entry name" value="CDP-DIACYLGLYCEROL--GLYCEROL-3-PHOSPHATE 3-PHOSPHATIDYLTRANSFERASE, MITOCHONDRIAL"/>
    <property type="match status" value="1"/>
</dbReference>
<comment type="catalytic activity">
    <reaction evidence="9 10">
        <text>a CDP-1,2-diacyl-sn-glycerol + sn-glycerol 3-phosphate = a 1,2-diacyl-sn-glycero-3-phospho-(1'-sn-glycero-3'-phosphate) + CMP + H(+)</text>
        <dbReference type="Rhea" id="RHEA:12593"/>
        <dbReference type="ChEBI" id="CHEBI:15378"/>
        <dbReference type="ChEBI" id="CHEBI:57597"/>
        <dbReference type="ChEBI" id="CHEBI:58332"/>
        <dbReference type="ChEBI" id="CHEBI:60110"/>
        <dbReference type="ChEBI" id="CHEBI:60377"/>
        <dbReference type="EC" id="2.7.8.5"/>
    </reaction>
</comment>
<dbReference type="PROSITE" id="PS50035">
    <property type="entry name" value="PLD"/>
    <property type="match status" value="1"/>
</dbReference>
<accession>A0A6A6NZR5</accession>
<dbReference type="EC" id="2.7.8.5" evidence="10"/>
<dbReference type="CDD" id="cd09137">
    <property type="entry name" value="PLDc_PGS1_euk_2"/>
    <property type="match status" value="1"/>
</dbReference>
<dbReference type="SUPFAM" id="SSF56024">
    <property type="entry name" value="Phospholipase D/nuclease"/>
    <property type="match status" value="1"/>
</dbReference>
<comment type="similarity">
    <text evidence="2 10">Belongs to the CDP-alcohol phosphatidyltransferase class-II family.</text>
</comment>
<sequence>MMIVRGAIKWSIPRNPRFRTPRRVVPRSGRSYGTSGSSATPQGAQLSASSMLGGLTIELDKLSPRFELQASQINIIQAPAEFYSTLKDKISNAQRRIYLSTLYIGKKEHELISVIRNALKNNPDLEVSFLTDALRGTREAPDPSCASLLAPLVEEFGSQRVQIRMFHTPNLTGLRKKLIPRRINEGWGLQHMKLYGIDDEIIMSGANLSQDYFTNRQDRYHVFSSKEVTEYYARIFDTVSSISYNILPTRDNPAGYLMEWPASNPGPSPLSNPKEFVSTTTQLLAPYTRSPQPPPTPVSHGNGTLLYPLFQFTPILKPDTSTELPAMRTILRTLASPAFADCRWSFTAGYFNMTPEVRSLLLATRPAGATVVAASPWANGFYGSKGVSGLLPDAYTLLSRRFLDAVSRRGMGGRIALKEWRRGTVNEPGGWSYHAKGLWVTLPGERHPSVSLVGSSNYTKRSYSLDLEANALIVTGDEELKKKLADEERWLQEYATKMDRDDYAKVERRVGIHVRIAMAVVRLVGGAL</sequence>
<evidence type="ECO:0000256" key="3">
    <source>
        <dbReference type="ARBA" id="ARBA00022516"/>
    </source>
</evidence>
<keyword evidence="8 10" id="KW-1208">Phospholipid metabolism</keyword>